<keyword evidence="1" id="KW-0812">Transmembrane</keyword>
<accession>A0A948TDK8</accession>
<dbReference type="AlphaFoldDB" id="A0A948TDK8"/>
<organism evidence="2 3">
    <name type="scientific">Candidatus Phocaeicola faecigallinarum</name>
    <dbReference type="NCBI Taxonomy" id="2838732"/>
    <lineage>
        <taxon>Bacteria</taxon>
        <taxon>Pseudomonadati</taxon>
        <taxon>Bacteroidota</taxon>
        <taxon>Bacteroidia</taxon>
        <taxon>Bacteroidales</taxon>
        <taxon>Bacteroidaceae</taxon>
        <taxon>Phocaeicola</taxon>
    </lineage>
</organism>
<feature type="transmembrane region" description="Helical" evidence="1">
    <location>
        <begin position="120"/>
        <end position="141"/>
    </location>
</feature>
<proteinExistence type="predicted"/>
<name>A0A948TDK8_9BACT</name>
<dbReference type="Pfam" id="PF11188">
    <property type="entry name" value="DUF2975"/>
    <property type="match status" value="1"/>
</dbReference>
<dbReference type="EMBL" id="JAHLFW010000110">
    <property type="protein sequence ID" value="MBU3839267.1"/>
    <property type="molecule type" value="Genomic_DNA"/>
</dbReference>
<keyword evidence="1" id="KW-1133">Transmembrane helix</keyword>
<evidence type="ECO:0000256" key="1">
    <source>
        <dbReference type="SAM" id="Phobius"/>
    </source>
</evidence>
<dbReference type="InterPro" id="IPR021354">
    <property type="entry name" value="DUF2975"/>
</dbReference>
<keyword evidence="1" id="KW-0472">Membrane</keyword>
<evidence type="ECO:0000313" key="3">
    <source>
        <dbReference type="Proteomes" id="UP000783796"/>
    </source>
</evidence>
<gene>
    <name evidence="2" type="ORF">H9777_13365</name>
</gene>
<reference evidence="2" key="2">
    <citation type="submission" date="2021-04" db="EMBL/GenBank/DDBJ databases">
        <authorList>
            <person name="Gilroy R."/>
        </authorList>
    </citation>
    <scope>NUCLEOTIDE SEQUENCE</scope>
    <source>
        <strain evidence="2">G4-2901</strain>
    </source>
</reference>
<sequence length="151" mass="17032">MSEIKPDKKLVKYCEVISVITIIAAAMYGFPNILDLCYEMGKDDSDTFIWYALVVGIESYAIMFVGILSYVMVRNVKRGNIFSRVNKRILNAIGVSTTLSGILINMIIRLSPLEMPTEVCVLFIILGMMFVLTACIFEIGIRMKEEQDLTI</sequence>
<feature type="transmembrane region" description="Helical" evidence="1">
    <location>
        <begin position="48"/>
        <end position="68"/>
    </location>
</feature>
<reference evidence="2" key="1">
    <citation type="journal article" date="2021" name="PeerJ">
        <title>Extensive microbial diversity within the chicken gut microbiome revealed by metagenomics and culture.</title>
        <authorList>
            <person name="Gilroy R."/>
            <person name="Ravi A."/>
            <person name="Getino M."/>
            <person name="Pursley I."/>
            <person name="Horton D.L."/>
            <person name="Alikhan N.F."/>
            <person name="Baker D."/>
            <person name="Gharbi K."/>
            <person name="Hall N."/>
            <person name="Watson M."/>
            <person name="Adriaenssens E.M."/>
            <person name="Foster-Nyarko E."/>
            <person name="Jarju S."/>
            <person name="Secka A."/>
            <person name="Antonio M."/>
            <person name="Oren A."/>
            <person name="Chaudhuri R.R."/>
            <person name="La Ragione R."/>
            <person name="Hildebrand F."/>
            <person name="Pallen M.J."/>
        </authorList>
    </citation>
    <scope>NUCLEOTIDE SEQUENCE</scope>
    <source>
        <strain evidence="2">G4-2901</strain>
    </source>
</reference>
<feature type="transmembrane region" description="Helical" evidence="1">
    <location>
        <begin position="89"/>
        <end position="108"/>
    </location>
</feature>
<evidence type="ECO:0000313" key="2">
    <source>
        <dbReference type="EMBL" id="MBU3839267.1"/>
    </source>
</evidence>
<feature type="transmembrane region" description="Helical" evidence="1">
    <location>
        <begin position="10"/>
        <end position="28"/>
    </location>
</feature>
<comment type="caution">
    <text evidence="2">The sequence shown here is derived from an EMBL/GenBank/DDBJ whole genome shotgun (WGS) entry which is preliminary data.</text>
</comment>
<dbReference type="Proteomes" id="UP000783796">
    <property type="component" value="Unassembled WGS sequence"/>
</dbReference>
<protein>
    <submittedName>
        <fullName evidence="2">DUF2975 domain-containing protein</fullName>
    </submittedName>
</protein>